<evidence type="ECO:0000256" key="5">
    <source>
        <dbReference type="ARBA" id="ARBA00048336"/>
    </source>
</evidence>
<dbReference type="CDD" id="cd00143">
    <property type="entry name" value="PP2Cc"/>
    <property type="match status" value="1"/>
</dbReference>
<dbReference type="SUPFAM" id="SSF81606">
    <property type="entry name" value="PP2C-like"/>
    <property type="match status" value="1"/>
</dbReference>
<feature type="domain" description="PPM-type phosphatase" evidence="6">
    <location>
        <begin position="1"/>
        <end position="292"/>
    </location>
</feature>
<reference evidence="7 8" key="1">
    <citation type="journal article" date="2020" name="Nat. Food">
        <title>A phased Vanilla planifolia genome enables genetic improvement of flavour and production.</title>
        <authorList>
            <person name="Hasing T."/>
            <person name="Tang H."/>
            <person name="Brym M."/>
            <person name="Khazi F."/>
            <person name="Huang T."/>
            <person name="Chambers A.H."/>
        </authorList>
    </citation>
    <scope>NUCLEOTIDE SEQUENCE [LARGE SCALE GENOMIC DNA]</scope>
    <source>
        <tissue evidence="7">Leaf</tissue>
    </source>
</reference>
<dbReference type="SMART" id="SM00332">
    <property type="entry name" value="PP2Cc"/>
    <property type="match status" value="1"/>
</dbReference>
<keyword evidence="3" id="KW-0904">Protein phosphatase</keyword>
<gene>
    <name evidence="7" type="ORF">HPP92_026564</name>
</gene>
<dbReference type="GO" id="GO:0004722">
    <property type="term" value="F:protein serine/threonine phosphatase activity"/>
    <property type="evidence" value="ECO:0007669"/>
    <property type="project" value="UniProtKB-EC"/>
</dbReference>
<keyword evidence="8" id="KW-1185">Reference proteome</keyword>
<organism evidence="7 8">
    <name type="scientific">Vanilla planifolia</name>
    <name type="common">Vanilla</name>
    <dbReference type="NCBI Taxonomy" id="51239"/>
    <lineage>
        <taxon>Eukaryota</taxon>
        <taxon>Viridiplantae</taxon>
        <taxon>Streptophyta</taxon>
        <taxon>Embryophyta</taxon>
        <taxon>Tracheophyta</taxon>
        <taxon>Spermatophyta</taxon>
        <taxon>Magnoliopsida</taxon>
        <taxon>Liliopsida</taxon>
        <taxon>Asparagales</taxon>
        <taxon>Orchidaceae</taxon>
        <taxon>Vanilloideae</taxon>
        <taxon>Vanilleae</taxon>
        <taxon>Vanilla</taxon>
    </lineage>
</organism>
<evidence type="ECO:0000256" key="4">
    <source>
        <dbReference type="ARBA" id="ARBA00047761"/>
    </source>
</evidence>
<name>A0A835PFF7_VANPL</name>
<comment type="catalytic activity">
    <reaction evidence="4">
        <text>O-phospho-L-seryl-[protein] + H2O = L-seryl-[protein] + phosphate</text>
        <dbReference type="Rhea" id="RHEA:20629"/>
        <dbReference type="Rhea" id="RHEA-COMP:9863"/>
        <dbReference type="Rhea" id="RHEA-COMP:11604"/>
        <dbReference type="ChEBI" id="CHEBI:15377"/>
        <dbReference type="ChEBI" id="CHEBI:29999"/>
        <dbReference type="ChEBI" id="CHEBI:43474"/>
        <dbReference type="ChEBI" id="CHEBI:83421"/>
        <dbReference type="EC" id="3.1.3.16"/>
    </reaction>
</comment>
<dbReference type="EMBL" id="JADCNL010000073">
    <property type="protein sequence ID" value="KAG0451141.1"/>
    <property type="molecule type" value="Genomic_DNA"/>
</dbReference>
<evidence type="ECO:0000256" key="1">
    <source>
        <dbReference type="ARBA" id="ARBA00013081"/>
    </source>
</evidence>
<dbReference type="InterPro" id="IPR015655">
    <property type="entry name" value="PP2C"/>
</dbReference>
<evidence type="ECO:0000259" key="6">
    <source>
        <dbReference type="PROSITE" id="PS51746"/>
    </source>
</evidence>
<dbReference type="Proteomes" id="UP000636800">
    <property type="component" value="Unassembled WGS sequence"/>
</dbReference>
<dbReference type="Gene3D" id="3.60.40.10">
    <property type="entry name" value="PPM-type phosphatase domain"/>
    <property type="match status" value="1"/>
</dbReference>
<dbReference type="OrthoDB" id="21204at2759"/>
<proteinExistence type="predicted"/>
<comment type="caution">
    <text evidence="7">The sequence shown here is derived from an EMBL/GenBank/DDBJ whole genome shotgun (WGS) entry which is preliminary data.</text>
</comment>
<sequence length="318" mass="35632">MGDRRLLDSLTPASSLISTVSLSPRDCFFDTATPADSRFLENGQSLLRARGLSTEVIKQAFNATEEEFIHMVKNSWISRPQMASVGSCCLVGAITNGMLYVANLGDSRAVLGRQVGHSKSVVAERLSNDHNVAEEEVRKELAELHPDDSHIVVYSRGVWRIKGIIQVSRSIGDVYLKKPEFYRDPLFQQVVCPIPIKRPVMTAEPSIRVRELRQDDLFLIFASDGLWEQLSDEAAVEMVFQNPRAGIAKRLAKAALSVAAKKREMRYDDIKKIDRGIRRHFHDDITVIVIFLDHGHGHSSRLNDAMVDCTMHPLISSP</sequence>
<evidence type="ECO:0000313" key="8">
    <source>
        <dbReference type="Proteomes" id="UP000636800"/>
    </source>
</evidence>
<evidence type="ECO:0000256" key="2">
    <source>
        <dbReference type="ARBA" id="ARBA00022801"/>
    </source>
</evidence>
<accession>A0A835PFF7</accession>
<keyword evidence="2" id="KW-0378">Hydrolase</keyword>
<evidence type="ECO:0000313" key="7">
    <source>
        <dbReference type="EMBL" id="KAG0451141.1"/>
    </source>
</evidence>
<comment type="catalytic activity">
    <reaction evidence="5">
        <text>O-phospho-L-threonyl-[protein] + H2O = L-threonyl-[protein] + phosphate</text>
        <dbReference type="Rhea" id="RHEA:47004"/>
        <dbReference type="Rhea" id="RHEA-COMP:11060"/>
        <dbReference type="Rhea" id="RHEA-COMP:11605"/>
        <dbReference type="ChEBI" id="CHEBI:15377"/>
        <dbReference type="ChEBI" id="CHEBI:30013"/>
        <dbReference type="ChEBI" id="CHEBI:43474"/>
        <dbReference type="ChEBI" id="CHEBI:61977"/>
        <dbReference type="EC" id="3.1.3.16"/>
    </reaction>
</comment>
<evidence type="ECO:0000256" key="3">
    <source>
        <dbReference type="ARBA" id="ARBA00022912"/>
    </source>
</evidence>
<dbReference type="Pfam" id="PF00481">
    <property type="entry name" value="PP2C"/>
    <property type="match status" value="1"/>
</dbReference>
<dbReference type="AlphaFoldDB" id="A0A835PFF7"/>
<dbReference type="InterPro" id="IPR001932">
    <property type="entry name" value="PPM-type_phosphatase-like_dom"/>
</dbReference>
<dbReference type="EC" id="3.1.3.16" evidence="1"/>
<dbReference type="InterPro" id="IPR036457">
    <property type="entry name" value="PPM-type-like_dom_sf"/>
</dbReference>
<protein>
    <recommendedName>
        <fullName evidence="1">protein-serine/threonine phosphatase</fullName>
        <ecNumber evidence="1">3.1.3.16</ecNumber>
    </recommendedName>
</protein>
<dbReference type="PROSITE" id="PS51746">
    <property type="entry name" value="PPM_2"/>
    <property type="match status" value="1"/>
</dbReference>
<dbReference type="PANTHER" id="PTHR47992">
    <property type="entry name" value="PROTEIN PHOSPHATASE"/>
    <property type="match status" value="1"/>
</dbReference>